<dbReference type="STRING" id="386415.NT01CX_0843"/>
<dbReference type="RefSeq" id="WP_011723255.1">
    <property type="nucleotide sequence ID" value="NC_008593.1"/>
</dbReference>
<evidence type="ECO:0000256" key="6">
    <source>
        <dbReference type="PROSITE-ProRule" id="PRU01248"/>
    </source>
</evidence>
<comment type="function">
    <text evidence="1">Site-specific tyrosine recombinase, which acts by catalyzing the cutting and rejoining of the recombining DNA molecules.</text>
</comment>
<organism evidence="9 10">
    <name type="scientific">Clostridium novyi (strain NT)</name>
    <dbReference type="NCBI Taxonomy" id="386415"/>
    <lineage>
        <taxon>Bacteria</taxon>
        <taxon>Bacillati</taxon>
        <taxon>Bacillota</taxon>
        <taxon>Clostridia</taxon>
        <taxon>Eubacteriales</taxon>
        <taxon>Clostridiaceae</taxon>
        <taxon>Clostridium</taxon>
    </lineage>
</organism>
<evidence type="ECO:0000313" key="9">
    <source>
        <dbReference type="EMBL" id="ABK60564.1"/>
    </source>
</evidence>
<evidence type="ECO:0000313" key="10">
    <source>
        <dbReference type="Proteomes" id="UP000008220"/>
    </source>
</evidence>
<dbReference type="PROSITE" id="PS51900">
    <property type="entry name" value="CB"/>
    <property type="match status" value="1"/>
</dbReference>
<evidence type="ECO:0000259" key="7">
    <source>
        <dbReference type="PROSITE" id="PS51898"/>
    </source>
</evidence>
<dbReference type="eggNOG" id="COG0582">
    <property type="taxonomic scope" value="Bacteria"/>
</dbReference>
<dbReference type="CDD" id="cd01189">
    <property type="entry name" value="INT_ICEBs1_C_like"/>
    <property type="match status" value="1"/>
</dbReference>
<gene>
    <name evidence="9" type="ordered locus">NT01CX_0843</name>
</gene>
<dbReference type="InterPro" id="IPR050090">
    <property type="entry name" value="Tyrosine_recombinase_XerCD"/>
</dbReference>
<evidence type="ECO:0000256" key="4">
    <source>
        <dbReference type="ARBA" id="ARBA00023125"/>
    </source>
</evidence>
<evidence type="ECO:0000256" key="5">
    <source>
        <dbReference type="ARBA" id="ARBA00023172"/>
    </source>
</evidence>
<keyword evidence="5" id="KW-0233">DNA recombination</keyword>
<accession>A0Q3T1</accession>
<proteinExistence type="inferred from homology"/>
<dbReference type="PATRIC" id="fig|386415.7.peg.2319"/>
<dbReference type="GO" id="GO:0003677">
    <property type="term" value="F:DNA binding"/>
    <property type="evidence" value="ECO:0007669"/>
    <property type="project" value="UniProtKB-UniRule"/>
</dbReference>
<dbReference type="InterPro" id="IPR013762">
    <property type="entry name" value="Integrase-like_cat_sf"/>
</dbReference>
<keyword evidence="3" id="KW-0229">DNA integration</keyword>
<dbReference type="SUPFAM" id="SSF56349">
    <property type="entry name" value="DNA breaking-rejoining enzymes"/>
    <property type="match status" value="1"/>
</dbReference>
<dbReference type="KEGG" id="cno:NT01CX_0843"/>
<keyword evidence="10" id="KW-1185">Reference proteome</keyword>
<dbReference type="Gene3D" id="1.10.443.10">
    <property type="entry name" value="Intergrase catalytic core"/>
    <property type="match status" value="1"/>
</dbReference>
<protein>
    <submittedName>
        <fullName evidence="9">Site-specific recombinase, phage integrase family, putative</fullName>
    </submittedName>
</protein>
<feature type="domain" description="Tyr recombinase" evidence="7">
    <location>
        <begin position="172"/>
        <end position="376"/>
    </location>
</feature>
<dbReference type="InterPro" id="IPR010998">
    <property type="entry name" value="Integrase_recombinase_N"/>
</dbReference>
<sequence length="387" mass="45362">MAKTTYRKKTVNNKEYYFYRLRHKNLKKPKDIYAKTVKELDSKIKMIIKELDNNITNNKEYFGAFFKDWLYNTHMINKKPSTIERYDSIFRNYIEDSIIYDIKLKELNPSDIQNYYNVLVTRGKSISSIKNLHKLIAPSIRYAYDSNRIMKDFSRAIIIPKDKEDTKLKKSSDVKPFTLEEQLKFIEAIKGHELEMLFLTALDTGLRQGELFALTWNDIDLDTRHISVNKSFKSIRNISTGKYENIIQTPKTSNSIRLVPIPVHLIDKLKQHKLLQKTLKLKLANLYEDNTLIFCNKFGKYLDSGNVLKKFKKILNDNNLNDRKFHDLRHTYATRLFELGEEAKTVQTLLGHSNISITLDTYTHVLDSLKEKAVSKLDTLYVNVGVK</sequence>
<evidence type="ECO:0000256" key="1">
    <source>
        <dbReference type="ARBA" id="ARBA00003283"/>
    </source>
</evidence>
<dbReference type="PANTHER" id="PTHR30349:SF64">
    <property type="entry name" value="PROPHAGE INTEGRASE INTD-RELATED"/>
    <property type="match status" value="1"/>
</dbReference>
<reference evidence="9 10" key="1">
    <citation type="journal article" date="2006" name="Nat. Biotechnol.">
        <title>The genome and transcriptomes of the anti-tumor agent Clostridium novyi-NT.</title>
        <authorList>
            <person name="Bettegowda C."/>
            <person name="Huang X."/>
            <person name="Lin J."/>
            <person name="Cheong I."/>
            <person name="Kohli M."/>
            <person name="Szabo S.A."/>
            <person name="Zhang X."/>
            <person name="Diaz L.A. Jr."/>
            <person name="Velculescu V.E."/>
            <person name="Parmigiani G."/>
            <person name="Kinzler K.W."/>
            <person name="Vogelstein B."/>
            <person name="Zhou S."/>
        </authorList>
    </citation>
    <scope>NUCLEOTIDE SEQUENCE [LARGE SCALE GENOMIC DNA]</scope>
    <source>
        <strain evidence="9 10">NT</strain>
    </source>
</reference>
<name>A0Q3T1_CLONN</name>
<evidence type="ECO:0000256" key="3">
    <source>
        <dbReference type="ARBA" id="ARBA00022908"/>
    </source>
</evidence>
<dbReference type="Proteomes" id="UP000008220">
    <property type="component" value="Chromosome"/>
</dbReference>
<dbReference type="PROSITE" id="PS51898">
    <property type="entry name" value="TYR_RECOMBINASE"/>
    <property type="match status" value="1"/>
</dbReference>
<dbReference type="InterPro" id="IPR044068">
    <property type="entry name" value="CB"/>
</dbReference>
<keyword evidence="4 6" id="KW-0238">DNA-binding</keyword>
<comment type="similarity">
    <text evidence="2">Belongs to the 'phage' integrase family.</text>
</comment>
<evidence type="ECO:0000256" key="2">
    <source>
        <dbReference type="ARBA" id="ARBA00008857"/>
    </source>
</evidence>
<dbReference type="AlphaFoldDB" id="A0Q3T1"/>
<dbReference type="InterPro" id="IPR004107">
    <property type="entry name" value="Integrase_SAM-like_N"/>
</dbReference>
<dbReference type="Gene3D" id="1.10.150.130">
    <property type="match status" value="1"/>
</dbReference>
<dbReference type="Pfam" id="PF00589">
    <property type="entry name" value="Phage_integrase"/>
    <property type="match status" value="1"/>
</dbReference>
<dbReference type="InterPro" id="IPR002104">
    <property type="entry name" value="Integrase_catalytic"/>
</dbReference>
<dbReference type="Pfam" id="PF14659">
    <property type="entry name" value="Phage_int_SAM_3"/>
    <property type="match status" value="1"/>
</dbReference>
<dbReference type="GO" id="GO:0015074">
    <property type="term" value="P:DNA integration"/>
    <property type="evidence" value="ECO:0007669"/>
    <property type="project" value="UniProtKB-KW"/>
</dbReference>
<dbReference type="HOGENOM" id="CLU_027562_17_1_9"/>
<evidence type="ECO:0000259" key="8">
    <source>
        <dbReference type="PROSITE" id="PS51900"/>
    </source>
</evidence>
<dbReference type="EMBL" id="CP000382">
    <property type="protein sequence ID" value="ABK60564.1"/>
    <property type="molecule type" value="Genomic_DNA"/>
</dbReference>
<dbReference type="GO" id="GO:0006310">
    <property type="term" value="P:DNA recombination"/>
    <property type="evidence" value="ECO:0007669"/>
    <property type="project" value="UniProtKB-KW"/>
</dbReference>
<feature type="domain" description="Core-binding (CB)" evidence="8">
    <location>
        <begin position="60"/>
        <end position="144"/>
    </location>
</feature>
<dbReference type="InterPro" id="IPR011010">
    <property type="entry name" value="DNA_brk_join_enz"/>
</dbReference>
<dbReference type="PANTHER" id="PTHR30349">
    <property type="entry name" value="PHAGE INTEGRASE-RELATED"/>
    <property type="match status" value="1"/>
</dbReference>